<dbReference type="EMBL" id="CP042186">
    <property type="protein sequence ID" value="QDS68703.1"/>
    <property type="molecule type" value="Genomic_DNA"/>
</dbReference>
<dbReference type="Proteomes" id="UP000316270">
    <property type="component" value="Chromosome 2"/>
</dbReference>
<reference evidence="1 2" key="1">
    <citation type="submission" date="2019-07" db="EMBL/GenBank/DDBJ databases">
        <title>Finished genome of Venturia effusa.</title>
        <authorList>
            <person name="Young C.A."/>
            <person name="Cox M.P."/>
            <person name="Ganley A.R.D."/>
            <person name="David W.J."/>
        </authorList>
    </citation>
    <scope>NUCLEOTIDE SEQUENCE [LARGE SCALE GENOMIC DNA]</scope>
    <source>
        <strain evidence="2">albino</strain>
    </source>
</reference>
<evidence type="ECO:0000313" key="2">
    <source>
        <dbReference type="Proteomes" id="UP000316270"/>
    </source>
</evidence>
<proteinExistence type="predicted"/>
<name>A0A517KZA0_9PEZI</name>
<protein>
    <submittedName>
        <fullName evidence="1">Uncharacterized protein</fullName>
    </submittedName>
</protein>
<accession>A0A517KZA0</accession>
<dbReference type="OrthoDB" id="2150942at2759"/>
<evidence type="ECO:0000313" key="1">
    <source>
        <dbReference type="EMBL" id="QDS68703.1"/>
    </source>
</evidence>
<sequence length="232" mass="26604">MTILRSKARCSRPKRPMIYFADDSSLENKCWDTATGLRGEDLPVSVPKICEEVLHRPSARPDIAFWLDYFLGDQGTALNLAVEATMLRERDGDLLEHDGSPDHIDCSLAKGNAWCLGHFNRMFKDETKHYLDAIREQQKPRAVIAGMIYYPLGATSISTRSSWTVLPLRLLGYNRDPARLQAAIKAMYEKATCNLHTSKASRFFHVCCSRYWMERMFKITLLGWNRVRTVAR</sequence>
<gene>
    <name evidence="1" type="ORF">FKW77_003528</name>
</gene>
<keyword evidence="2" id="KW-1185">Reference proteome</keyword>
<dbReference type="AlphaFoldDB" id="A0A517KZA0"/>
<organism evidence="1 2">
    <name type="scientific">Venturia effusa</name>
    <dbReference type="NCBI Taxonomy" id="50376"/>
    <lineage>
        <taxon>Eukaryota</taxon>
        <taxon>Fungi</taxon>
        <taxon>Dikarya</taxon>
        <taxon>Ascomycota</taxon>
        <taxon>Pezizomycotina</taxon>
        <taxon>Dothideomycetes</taxon>
        <taxon>Pleosporomycetidae</taxon>
        <taxon>Venturiales</taxon>
        <taxon>Venturiaceae</taxon>
        <taxon>Venturia</taxon>
    </lineage>
</organism>